<evidence type="ECO:0000256" key="2">
    <source>
        <dbReference type="ARBA" id="ARBA00023125"/>
    </source>
</evidence>
<keyword evidence="3" id="KW-0804">Transcription</keyword>
<evidence type="ECO:0000256" key="1">
    <source>
        <dbReference type="ARBA" id="ARBA00023015"/>
    </source>
</evidence>
<accession>A0A0H5RV74</accession>
<dbReference type="Proteomes" id="UP000199147">
    <property type="component" value="Unassembled WGS sequence"/>
</dbReference>
<evidence type="ECO:0000256" key="3">
    <source>
        <dbReference type="ARBA" id="ARBA00023163"/>
    </source>
</evidence>
<dbReference type="InterPro" id="IPR036390">
    <property type="entry name" value="WH_DNA-bd_sf"/>
</dbReference>
<dbReference type="GO" id="GO:0003700">
    <property type="term" value="F:DNA-binding transcription factor activity"/>
    <property type="evidence" value="ECO:0007669"/>
    <property type="project" value="InterPro"/>
</dbReference>
<dbReference type="SUPFAM" id="SSF46785">
    <property type="entry name" value="Winged helix' DNA-binding domain"/>
    <property type="match status" value="1"/>
</dbReference>
<evidence type="ECO:0000256" key="4">
    <source>
        <dbReference type="SAM" id="MobiDB-lite"/>
    </source>
</evidence>
<dbReference type="InterPro" id="IPR023187">
    <property type="entry name" value="Tscrpt_reg_MarR-type_CS"/>
</dbReference>
<dbReference type="PANTHER" id="PTHR33164:SF103">
    <property type="entry name" value="REGULATORY PROTEIN MARR"/>
    <property type="match status" value="1"/>
</dbReference>
<dbReference type="AlphaFoldDB" id="A0A0H5RV74"/>
<dbReference type="Gene3D" id="1.10.10.10">
    <property type="entry name" value="Winged helix-like DNA-binding domain superfamily/Winged helix DNA-binding domain"/>
    <property type="match status" value="1"/>
</dbReference>
<keyword evidence="1" id="KW-0805">Transcription regulation</keyword>
<dbReference type="PANTHER" id="PTHR33164">
    <property type="entry name" value="TRANSCRIPTIONAL REGULATOR, MARR FAMILY"/>
    <property type="match status" value="1"/>
</dbReference>
<organism evidence="6 7">
    <name type="scientific">Mycolicibacterium neworleansense</name>
    <dbReference type="NCBI Taxonomy" id="146018"/>
    <lineage>
        <taxon>Bacteria</taxon>
        <taxon>Bacillati</taxon>
        <taxon>Actinomycetota</taxon>
        <taxon>Actinomycetes</taxon>
        <taxon>Mycobacteriales</taxon>
        <taxon>Mycobacteriaceae</taxon>
        <taxon>Mycolicibacterium</taxon>
    </lineage>
</organism>
<protein>
    <submittedName>
        <fullName evidence="6">MarR family transcriptional regulator</fullName>
    </submittedName>
</protein>
<dbReference type="SMART" id="SM00347">
    <property type="entry name" value="HTH_MARR"/>
    <property type="match status" value="1"/>
</dbReference>
<dbReference type="PROSITE" id="PS01117">
    <property type="entry name" value="HTH_MARR_1"/>
    <property type="match status" value="1"/>
</dbReference>
<dbReference type="GO" id="GO:0006950">
    <property type="term" value="P:response to stress"/>
    <property type="evidence" value="ECO:0007669"/>
    <property type="project" value="TreeGrafter"/>
</dbReference>
<proteinExistence type="predicted"/>
<name>A0A0H5RV74_9MYCO</name>
<dbReference type="STRING" id="146018.BN2156_04332"/>
<feature type="region of interest" description="Disordered" evidence="4">
    <location>
        <begin position="1"/>
        <end position="39"/>
    </location>
</feature>
<dbReference type="InterPro" id="IPR000835">
    <property type="entry name" value="HTH_MarR-typ"/>
</dbReference>
<keyword evidence="7" id="KW-1185">Reference proteome</keyword>
<dbReference type="Pfam" id="PF01047">
    <property type="entry name" value="MarR"/>
    <property type="match status" value="1"/>
</dbReference>
<evidence type="ECO:0000313" key="7">
    <source>
        <dbReference type="Proteomes" id="UP000199147"/>
    </source>
</evidence>
<dbReference type="GO" id="GO:0003677">
    <property type="term" value="F:DNA binding"/>
    <property type="evidence" value="ECO:0007669"/>
    <property type="project" value="UniProtKB-KW"/>
</dbReference>
<gene>
    <name evidence="6" type="ORF">BN2156_04332</name>
</gene>
<evidence type="ECO:0000259" key="5">
    <source>
        <dbReference type="PROSITE" id="PS50995"/>
    </source>
</evidence>
<dbReference type="PROSITE" id="PS50995">
    <property type="entry name" value="HTH_MARR_2"/>
    <property type="match status" value="1"/>
</dbReference>
<evidence type="ECO:0000313" key="6">
    <source>
        <dbReference type="EMBL" id="CRZ17447.1"/>
    </source>
</evidence>
<dbReference type="InterPro" id="IPR036388">
    <property type="entry name" value="WH-like_DNA-bd_sf"/>
</dbReference>
<feature type="domain" description="HTH marR-type" evidence="5">
    <location>
        <begin position="62"/>
        <end position="198"/>
    </location>
</feature>
<keyword evidence="2" id="KW-0238">DNA-binding</keyword>
<sequence>MSPAGRAGGYEPKSGGNYPAATAAASQRHRRDTPIDSFNVHRTPSVGRYLCYRGIVACMPDHRDLISELFSVVGRFRRQLRRSTGGGFDATGLTQSQGELLRLVGRRPDISVRESAAELSLVPNTASTLVSRLVADGLLSRTVDDADRRVVRLRLTPPAQAIADESRAARRAALGAALAQLDDSQITDLANGLDVMTELTRLLHEAEQGDE</sequence>
<dbReference type="InterPro" id="IPR039422">
    <property type="entry name" value="MarR/SlyA-like"/>
</dbReference>
<reference evidence="7" key="1">
    <citation type="submission" date="2015-07" db="EMBL/GenBank/DDBJ databases">
        <authorList>
            <person name="Urmite Genomes"/>
        </authorList>
    </citation>
    <scope>NUCLEOTIDE SEQUENCE [LARGE SCALE GENOMIC DNA]</scope>
    <source>
        <strain evidence="7">type strain: ATCC 49404</strain>
    </source>
</reference>
<dbReference type="EMBL" id="CWKH01000002">
    <property type="protein sequence ID" value="CRZ17447.1"/>
    <property type="molecule type" value="Genomic_DNA"/>
</dbReference>